<dbReference type="FunFam" id="1.25.10.10:FF:000030">
    <property type="entry name" value="AP-1 complex subunit gamma"/>
    <property type="match status" value="1"/>
</dbReference>
<evidence type="ECO:0000256" key="3">
    <source>
        <dbReference type="ARBA" id="ARBA00006613"/>
    </source>
</evidence>
<evidence type="ECO:0000256" key="4">
    <source>
        <dbReference type="ARBA" id="ARBA00022448"/>
    </source>
</evidence>
<dbReference type="AlphaFoldDB" id="A0A3L6F6U5"/>
<dbReference type="GO" id="GO:0006886">
    <property type="term" value="P:intracellular protein transport"/>
    <property type="evidence" value="ECO:0007669"/>
    <property type="project" value="UniProtKB-UniRule"/>
</dbReference>
<name>A0A3L6F6U5_MAIZE</name>
<feature type="region of interest" description="Disordered" evidence="10">
    <location>
        <begin position="697"/>
        <end position="717"/>
    </location>
</feature>
<feature type="domain" description="GAE" evidence="11">
    <location>
        <begin position="764"/>
        <end position="849"/>
    </location>
</feature>
<evidence type="ECO:0000256" key="9">
    <source>
        <dbReference type="PIRNR" id="PIRNR037094"/>
    </source>
</evidence>
<proteinExistence type="inferred from homology"/>
<dbReference type="InterPro" id="IPR013041">
    <property type="entry name" value="Clathrin_app_Ig-like_sf"/>
</dbReference>
<evidence type="ECO:0000256" key="7">
    <source>
        <dbReference type="ARBA" id="ARBA00023136"/>
    </source>
</evidence>
<organism evidence="12">
    <name type="scientific">Zea mays</name>
    <name type="common">Maize</name>
    <dbReference type="NCBI Taxonomy" id="4577"/>
    <lineage>
        <taxon>Eukaryota</taxon>
        <taxon>Viridiplantae</taxon>
        <taxon>Streptophyta</taxon>
        <taxon>Embryophyta</taxon>
        <taxon>Tracheophyta</taxon>
        <taxon>Spermatophyta</taxon>
        <taxon>Magnoliopsida</taxon>
        <taxon>Liliopsida</taxon>
        <taxon>Poales</taxon>
        <taxon>Poaceae</taxon>
        <taxon>PACMAD clade</taxon>
        <taxon>Panicoideae</taxon>
        <taxon>Andropogonodae</taxon>
        <taxon>Andropogoneae</taxon>
        <taxon>Tripsacinae</taxon>
        <taxon>Zea</taxon>
    </lineage>
</organism>
<gene>
    <name evidence="12" type="ORF">Zm00014a_005572</name>
</gene>
<dbReference type="Gene3D" id="2.60.40.1230">
    <property type="match status" value="2"/>
</dbReference>
<evidence type="ECO:0000256" key="8">
    <source>
        <dbReference type="ARBA" id="ARBA00023329"/>
    </source>
</evidence>
<evidence type="ECO:0000256" key="10">
    <source>
        <dbReference type="SAM" id="MobiDB-lite"/>
    </source>
</evidence>
<evidence type="ECO:0000256" key="6">
    <source>
        <dbReference type="ARBA" id="ARBA00023034"/>
    </source>
</evidence>
<dbReference type="InterPro" id="IPR002553">
    <property type="entry name" value="Clathrin/coatomer_adapt-like_N"/>
</dbReference>
<keyword evidence="5 9" id="KW-0653">Protein transport</keyword>
<dbReference type="InterPro" id="IPR008153">
    <property type="entry name" value="GAE_dom"/>
</dbReference>
<comment type="similarity">
    <text evidence="3 9">Belongs to the adaptor complexes large subunit family.</text>
</comment>
<comment type="subcellular location">
    <subcellularLocation>
        <location evidence="1">Cytoplasmic vesicle membrane</location>
    </subcellularLocation>
    <subcellularLocation>
        <location evidence="2">Golgi apparatus</location>
    </subcellularLocation>
</comment>
<dbReference type="Proteomes" id="UP000251960">
    <property type="component" value="Chromosome 4"/>
</dbReference>
<accession>A0A3L6F9I2</accession>
<sequence length="849" mass="92949">MDTVEKIVEDFASDIAMSPFSSGTSLREMIRAIRACKTAAEERAVVRRECAAIRTAISENEPELRHRNMAKLMFIHMLGYPTHFAQMECLKLIAAAGFPEKRVGYLGLMLLLDERQEVLMLVTNSLKQDLNHTNQFIVGLALCALGNICSAEMARDLSPEVERLMRSREVNTKKKAALCSIRIVRKVPDLAENFMGLAASLLKEKHHGVLISAIQLCTELCKASKDSLEYLRKNCIEGLARILRDVSNRSYAPEYDVSGIVDPFLHIRVLKLLRILGQGDADCSEYMNDILAQVATKTESNKNAGNAILYECVQTIMGIEATSGLRVLAINILGRFLSNRDNNIRYVALNMLMRAITDADASIRKRALELVYLLVNDTNVKPLTKELIDYLNIADPDFIGDLTVNICSIVEKFSQEKLWYLDQMFNVLSLAGNHVKDDICHALIVVLSNTSELQGYSVRSLYKALQEYGKQGSLVRVAVWCIGEYGEMLVNNVGMLDGEEPIKVTESDAVDAVEVALNRYSADMTTGAMCLVALLKLSSRFPLTSERIKQIVAQNKGNVVLELQQRSIEFTSIIQRHQSIRSSLLERMPVLDEASYLVKRATATQSTISADKIAPTVTPGSLKLPNGVAKPTSAPLADLLDFSSDGAPASTVASTTTPNDFLQDLLGIGGVSSSTTGVTSTASTDILMDLLSIGSSPSQNGTPVTDFRHPGQAESKPVPGVPEAVDLLGSLSPAESKPTPVVPKDMDLLDGLSSNTSISGHENTTHPSITAFQSATLKITFDFKMKLGNPRETTIHATFTNLTSSTFTDFIFQAAVPKKPLAMRIRMSYKVNGEDRLEQGQVSNFPSGL</sequence>
<dbReference type="InterPro" id="IPR011989">
    <property type="entry name" value="ARM-like"/>
</dbReference>
<dbReference type="EMBL" id="NCVQ01000005">
    <property type="protein sequence ID" value="PWZ28991.1"/>
    <property type="molecule type" value="Genomic_DNA"/>
</dbReference>
<dbReference type="InterPro" id="IPR008152">
    <property type="entry name" value="Clathrin_a/b/g-adaptin_app_Ig"/>
</dbReference>
<evidence type="ECO:0000313" key="13">
    <source>
        <dbReference type="Proteomes" id="UP000251960"/>
    </source>
</evidence>
<dbReference type="EMBL" id="NCVQ01000005">
    <property type="protein sequence ID" value="PWZ28992.1"/>
    <property type="molecule type" value="Genomic_DNA"/>
</dbReference>
<dbReference type="InterPro" id="IPR016024">
    <property type="entry name" value="ARM-type_fold"/>
</dbReference>
<evidence type="ECO:0000259" key="11">
    <source>
        <dbReference type="PROSITE" id="PS50180"/>
    </source>
</evidence>
<protein>
    <recommendedName>
        <fullName evidence="9">AP-1 complex subunit gamma</fullName>
    </recommendedName>
</protein>
<keyword evidence="8 9" id="KW-0968">Cytoplasmic vesicle</keyword>
<accession>A0A3L6F6U5</accession>
<evidence type="ECO:0000256" key="5">
    <source>
        <dbReference type="ARBA" id="ARBA00022927"/>
    </source>
</evidence>
<dbReference type="InterPro" id="IPR050840">
    <property type="entry name" value="Adaptor_Complx_Large_Subunit"/>
</dbReference>
<dbReference type="GO" id="GO:0016192">
    <property type="term" value="P:vesicle-mediated transport"/>
    <property type="evidence" value="ECO:0007669"/>
    <property type="project" value="InterPro"/>
</dbReference>
<dbReference type="GO" id="GO:0030121">
    <property type="term" value="C:AP-1 adaptor complex"/>
    <property type="evidence" value="ECO:0007669"/>
    <property type="project" value="InterPro"/>
</dbReference>
<evidence type="ECO:0000256" key="2">
    <source>
        <dbReference type="ARBA" id="ARBA00004555"/>
    </source>
</evidence>
<comment type="caution">
    <text evidence="12">The sequence shown here is derived from an EMBL/GenBank/DDBJ whole genome shotgun (WGS) entry which is preliminary data.</text>
</comment>
<dbReference type="PIRSF" id="PIRSF037094">
    <property type="entry name" value="AP1_complex_gamma"/>
    <property type="match status" value="1"/>
</dbReference>
<keyword evidence="6 9" id="KW-0333">Golgi apparatus</keyword>
<dbReference type="SMART" id="SM00809">
    <property type="entry name" value="Alpha_adaptinC2"/>
    <property type="match status" value="1"/>
</dbReference>
<reference evidence="12 13" key="1">
    <citation type="journal article" date="2018" name="Nat. Genet.">
        <title>Extensive intraspecific gene order and gene structural variations between Mo17 and other maize genomes.</title>
        <authorList>
            <person name="Sun S."/>
            <person name="Zhou Y."/>
            <person name="Chen J."/>
            <person name="Shi J."/>
            <person name="Zhao H."/>
            <person name="Zhao H."/>
            <person name="Song W."/>
            <person name="Zhang M."/>
            <person name="Cui Y."/>
            <person name="Dong X."/>
            <person name="Liu H."/>
            <person name="Ma X."/>
            <person name="Jiao Y."/>
            <person name="Wang B."/>
            <person name="Wei X."/>
            <person name="Stein J.C."/>
            <person name="Glaubitz J.C."/>
            <person name="Lu F."/>
            <person name="Yu G."/>
            <person name="Liang C."/>
            <person name="Fengler K."/>
            <person name="Li B."/>
            <person name="Rafalski A."/>
            <person name="Schnable P.S."/>
            <person name="Ware D.H."/>
            <person name="Buckler E.S."/>
            <person name="Lai J."/>
        </authorList>
    </citation>
    <scope>NUCLEOTIDE SEQUENCE [LARGE SCALE GENOMIC DNA]</scope>
    <source>
        <strain evidence="13">cv. Missouri 17</strain>
        <tissue evidence="12">Seedling</tissue>
    </source>
</reference>
<dbReference type="PANTHER" id="PTHR22780">
    <property type="entry name" value="ADAPTIN, ALPHA/GAMMA/EPSILON"/>
    <property type="match status" value="1"/>
</dbReference>
<dbReference type="Pfam" id="PF02883">
    <property type="entry name" value="Alpha_adaptinC2"/>
    <property type="match status" value="1"/>
</dbReference>
<keyword evidence="7 9" id="KW-0472">Membrane</keyword>
<dbReference type="Pfam" id="PF01602">
    <property type="entry name" value="Adaptin_N"/>
    <property type="match status" value="1"/>
</dbReference>
<keyword evidence="4 9" id="KW-0813">Transport</keyword>
<evidence type="ECO:0000256" key="1">
    <source>
        <dbReference type="ARBA" id="ARBA00004156"/>
    </source>
</evidence>
<dbReference type="SUPFAM" id="SSF48371">
    <property type="entry name" value="ARM repeat"/>
    <property type="match status" value="1"/>
</dbReference>
<dbReference type="ExpressionAtlas" id="A0A3L6F6U5">
    <property type="expression patterns" value="baseline and differential"/>
</dbReference>
<dbReference type="PROSITE" id="PS50180">
    <property type="entry name" value="GAE"/>
    <property type="match status" value="1"/>
</dbReference>
<dbReference type="Gene3D" id="1.25.10.10">
    <property type="entry name" value="Leucine-rich Repeat Variant"/>
    <property type="match status" value="1"/>
</dbReference>
<dbReference type="InterPro" id="IPR017107">
    <property type="entry name" value="AP1_complex_gsu"/>
</dbReference>
<evidence type="ECO:0000313" key="12">
    <source>
        <dbReference type="EMBL" id="PWZ28991.1"/>
    </source>
</evidence>
<dbReference type="SUPFAM" id="SSF49348">
    <property type="entry name" value="Clathrin adaptor appendage domain"/>
    <property type="match status" value="1"/>
</dbReference>